<dbReference type="PRINTS" id="PR00959">
    <property type="entry name" value="MEVGALKINASE"/>
</dbReference>
<evidence type="ECO:0000256" key="5">
    <source>
        <dbReference type="RuleBase" id="RU363087"/>
    </source>
</evidence>
<protein>
    <recommendedName>
        <fullName evidence="5">Mevalonate kinase</fullName>
        <shortName evidence="5">MK</shortName>
        <ecNumber evidence="5">2.7.1.36</ecNumber>
    </recommendedName>
</protein>
<dbReference type="GO" id="GO:0004496">
    <property type="term" value="F:mevalonate kinase activity"/>
    <property type="evidence" value="ECO:0007669"/>
    <property type="project" value="UniProtKB-EC"/>
</dbReference>
<dbReference type="Pfam" id="PF08544">
    <property type="entry name" value="GHMP_kinases_C"/>
    <property type="match status" value="1"/>
</dbReference>
<keyword evidence="5" id="KW-0443">Lipid metabolism</keyword>
<keyword evidence="1 5" id="KW-0963">Cytoplasm</keyword>
<evidence type="ECO:0000256" key="1">
    <source>
        <dbReference type="ARBA" id="ARBA00022490"/>
    </source>
</evidence>
<keyword evidence="5" id="KW-0067">ATP-binding</keyword>
<dbReference type="Gene3D" id="3.30.70.890">
    <property type="entry name" value="GHMP kinase, C-terminal domain"/>
    <property type="match status" value="1"/>
</dbReference>
<dbReference type="InterPro" id="IPR006205">
    <property type="entry name" value="Mev_gal_kin"/>
</dbReference>
<evidence type="ECO:0000256" key="2">
    <source>
        <dbReference type="ARBA" id="ARBA00022679"/>
    </source>
</evidence>
<dbReference type="InterPro" id="IPR020568">
    <property type="entry name" value="Ribosomal_Su5_D2-typ_SF"/>
</dbReference>
<sequence>MNTLNAFEISAPGKVILHGEHSVVYGKPAIAGPIGLRTYLTYKKLDNPEIILDFASIPFSSKLSLESFNQFLQQHNCHSELQPLEFLSKLRTSEEFPFARYVSPQPAQDSTKQRYSLGVALYLINRIFRCEGIESLPDGSGFQLTIQSVMSIGAGLGSSAGYGVCVSAGAYIVTKMAKGELIAANALTYSLQGDDPEVLKKISQWAFDSEVVMHERPSGIDNTICTYGNLIKFRKGEPFESLKLRQQINILIVDTKVSRTTSKLVANVAELKDRHPKLMESILDAMGHLVDDVVEFLEDDRDQFEALRTLVAVNNNLLRAIGVSHLSLEKVFQLAESSGFDAKLTGAGGGGCALVFLPKDYENRKEFGQLKEKLTAAGFSWMVTNIGGRGVEFKATE</sequence>
<evidence type="ECO:0000256" key="4">
    <source>
        <dbReference type="ARBA" id="ARBA00022842"/>
    </source>
</evidence>
<keyword evidence="3 5" id="KW-0418">Kinase</keyword>
<dbReference type="SUPFAM" id="SSF54211">
    <property type="entry name" value="Ribosomal protein S5 domain 2-like"/>
    <property type="match status" value="1"/>
</dbReference>
<dbReference type="SUPFAM" id="SSF55060">
    <property type="entry name" value="GHMP Kinase, C-terminal domain"/>
    <property type="match status" value="1"/>
</dbReference>
<keyword evidence="5" id="KW-0752">Steroid biosynthesis</keyword>
<keyword evidence="4" id="KW-0460">Magnesium</keyword>
<keyword evidence="5" id="KW-0756">Sterol biosynthesis</keyword>
<evidence type="ECO:0000313" key="7">
    <source>
        <dbReference type="EMBL" id="JAC11771.1"/>
    </source>
</evidence>
<name>A0A023ESL4_AEDAL</name>
<keyword evidence="2 5" id="KW-0808">Transferase</keyword>
<keyword evidence="5" id="KW-0753">Steroid metabolism</keyword>
<dbReference type="GO" id="GO:0019287">
    <property type="term" value="P:isopentenyl diphosphate biosynthetic process, mevalonate pathway"/>
    <property type="evidence" value="ECO:0007669"/>
    <property type="project" value="UniProtKB-UniPathway"/>
</dbReference>
<dbReference type="InterPro" id="IPR014721">
    <property type="entry name" value="Ribsml_uS5_D2-typ_fold_subgr"/>
</dbReference>
<dbReference type="VEuPathDB" id="VectorBase:AALC636_029909"/>
<feature type="domain" description="GHMP kinase C-terminal" evidence="6">
    <location>
        <begin position="304"/>
        <end position="363"/>
    </location>
</feature>
<dbReference type="PANTHER" id="PTHR43290">
    <property type="entry name" value="MEVALONATE KINASE"/>
    <property type="match status" value="1"/>
</dbReference>
<keyword evidence="5" id="KW-0547">Nucleotide-binding</keyword>
<dbReference type="EC" id="2.7.1.36" evidence="5"/>
<dbReference type="InterPro" id="IPR036554">
    <property type="entry name" value="GHMP_kinase_C_sf"/>
</dbReference>
<dbReference type="GO" id="GO:0006695">
    <property type="term" value="P:cholesterol biosynthetic process"/>
    <property type="evidence" value="ECO:0007669"/>
    <property type="project" value="TreeGrafter"/>
</dbReference>
<dbReference type="NCBIfam" id="TIGR00549">
    <property type="entry name" value="mevalon_kin"/>
    <property type="match status" value="1"/>
</dbReference>
<dbReference type="Gene3D" id="3.30.230.10">
    <property type="match status" value="1"/>
</dbReference>
<proteinExistence type="evidence at transcript level"/>
<comment type="subcellular location">
    <subcellularLocation>
        <location evidence="5">Cytoplasm</location>
    </subcellularLocation>
</comment>
<evidence type="ECO:0000256" key="3">
    <source>
        <dbReference type="ARBA" id="ARBA00022777"/>
    </source>
</evidence>
<reference evidence="7" key="1">
    <citation type="journal article" date="2014" name="PLoS Negl. Trop. Dis.">
        <title>Identification and characterization of seminal fluid proteins in the Asian tiger mosquito, Aedes albopictus.</title>
        <authorList>
            <person name="Boes K.E."/>
            <person name="Ribeiro J.M."/>
            <person name="Wong A."/>
            <person name="Harrington L.C."/>
            <person name="Wolfner M.F."/>
            <person name="Sirot L.K."/>
        </authorList>
    </citation>
    <scope>NUCLEOTIDE SEQUENCE</scope>
    <source>
        <tissue evidence="7">Reproductive organs</tissue>
    </source>
</reference>
<organism evidence="7">
    <name type="scientific">Aedes albopictus</name>
    <name type="common">Asian tiger mosquito</name>
    <name type="synonym">Stegomyia albopicta</name>
    <dbReference type="NCBI Taxonomy" id="7160"/>
    <lineage>
        <taxon>Eukaryota</taxon>
        <taxon>Metazoa</taxon>
        <taxon>Ecdysozoa</taxon>
        <taxon>Arthropoda</taxon>
        <taxon>Hexapoda</taxon>
        <taxon>Insecta</taxon>
        <taxon>Pterygota</taxon>
        <taxon>Neoptera</taxon>
        <taxon>Endopterygota</taxon>
        <taxon>Diptera</taxon>
        <taxon>Nematocera</taxon>
        <taxon>Culicoidea</taxon>
        <taxon>Culicidae</taxon>
        <taxon>Culicinae</taxon>
        <taxon>Aedini</taxon>
        <taxon>Aedes</taxon>
        <taxon>Stegomyia</taxon>
    </lineage>
</organism>
<dbReference type="UniPathway" id="UPA00057">
    <property type="reaction ID" value="UER00098"/>
</dbReference>
<keyword evidence="5" id="KW-1207">Sterol metabolism</keyword>
<dbReference type="AlphaFoldDB" id="A0A023ESL4"/>
<comment type="pathway">
    <text evidence="5">Isoprenoid biosynthesis; isopentenyl diphosphate biosynthesis via mevalonate pathway; isopentenyl diphosphate from (R)-mevalonate: step 1/3.</text>
</comment>
<dbReference type="GO" id="GO:0005829">
    <property type="term" value="C:cytosol"/>
    <property type="evidence" value="ECO:0007669"/>
    <property type="project" value="TreeGrafter"/>
</dbReference>
<comment type="catalytic activity">
    <reaction evidence="5">
        <text>(R)-mevalonate + ATP = (R)-5-phosphomevalonate + ADP + H(+)</text>
        <dbReference type="Rhea" id="RHEA:17065"/>
        <dbReference type="ChEBI" id="CHEBI:15378"/>
        <dbReference type="ChEBI" id="CHEBI:30616"/>
        <dbReference type="ChEBI" id="CHEBI:36464"/>
        <dbReference type="ChEBI" id="CHEBI:58146"/>
        <dbReference type="ChEBI" id="CHEBI:456216"/>
        <dbReference type="EC" id="2.7.1.36"/>
    </reaction>
</comment>
<evidence type="ECO:0000259" key="6">
    <source>
        <dbReference type="Pfam" id="PF08544"/>
    </source>
</evidence>
<keyword evidence="5" id="KW-0444">Lipid biosynthesis</keyword>
<comment type="similarity">
    <text evidence="5">Belongs to the GHMP kinase family. Mevalonate kinase subfamily.</text>
</comment>
<dbReference type="GO" id="GO:0005524">
    <property type="term" value="F:ATP binding"/>
    <property type="evidence" value="ECO:0007669"/>
    <property type="project" value="UniProtKB-KW"/>
</dbReference>
<dbReference type="VEuPathDB" id="VectorBase:AALFPA_053258"/>
<dbReference type="EMBL" id="GAPW01001827">
    <property type="protein sequence ID" value="JAC11771.1"/>
    <property type="molecule type" value="mRNA"/>
</dbReference>
<dbReference type="PANTHER" id="PTHR43290:SF2">
    <property type="entry name" value="MEVALONATE KINASE"/>
    <property type="match status" value="1"/>
</dbReference>
<dbReference type="InterPro" id="IPR013750">
    <property type="entry name" value="GHMP_kinase_C_dom"/>
</dbReference>
<accession>A0A023ESL4</accession>